<name>A0A1F7JLH7_9BACT</name>
<feature type="region of interest" description="Disordered" evidence="1">
    <location>
        <begin position="1"/>
        <end position="29"/>
    </location>
</feature>
<organism evidence="2 3">
    <name type="scientific">Candidatus Roizmanbacteria bacterium RIFCSPLOWO2_02_FULL_38_10</name>
    <dbReference type="NCBI Taxonomy" id="1802074"/>
    <lineage>
        <taxon>Bacteria</taxon>
        <taxon>Candidatus Roizmaniibacteriota</taxon>
    </lineage>
</organism>
<feature type="compositionally biased region" description="Basic and acidic residues" evidence="1">
    <location>
        <begin position="106"/>
        <end position="122"/>
    </location>
</feature>
<dbReference type="STRING" id="1802074.A3J15_03120"/>
<comment type="caution">
    <text evidence="2">The sequence shown here is derived from an EMBL/GenBank/DDBJ whole genome shotgun (WGS) entry which is preliminary data.</text>
</comment>
<reference evidence="2 3" key="1">
    <citation type="journal article" date="2016" name="Nat. Commun.">
        <title>Thousands of microbial genomes shed light on interconnected biogeochemical processes in an aquifer system.</title>
        <authorList>
            <person name="Anantharaman K."/>
            <person name="Brown C.T."/>
            <person name="Hug L.A."/>
            <person name="Sharon I."/>
            <person name="Castelle C.J."/>
            <person name="Probst A.J."/>
            <person name="Thomas B.C."/>
            <person name="Singh A."/>
            <person name="Wilkins M.J."/>
            <person name="Karaoz U."/>
            <person name="Brodie E.L."/>
            <person name="Williams K.H."/>
            <person name="Hubbard S.S."/>
            <person name="Banfield J.F."/>
        </authorList>
    </citation>
    <scope>NUCLEOTIDE SEQUENCE [LARGE SCALE GENOMIC DNA]</scope>
</reference>
<feature type="region of interest" description="Disordered" evidence="1">
    <location>
        <begin position="106"/>
        <end position="169"/>
    </location>
</feature>
<protein>
    <submittedName>
        <fullName evidence="2">Uncharacterized protein</fullName>
    </submittedName>
</protein>
<evidence type="ECO:0000313" key="3">
    <source>
        <dbReference type="Proteomes" id="UP000176376"/>
    </source>
</evidence>
<proteinExistence type="predicted"/>
<dbReference type="EMBL" id="MGAY01000036">
    <property type="protein sequence ID" value="OGK56469.1"/>
    <property type="molecule type" value="Genomic_DNA"/>
</dbReference>
<feature type="compositionally biased region" description="Low complexity" evidence="1">
    <location>
        <begin position="125"/>
        <end position="139"/>
    </location>
</feature>
<evidence type="ECO:0000256" key="1">
    <source>
        <dbReference type="SAM" id="MobiDB-lite"/>
    </source>
</evidence>
<dbReference type="AlphaFoldDB" id="A0A1F7JLH7"/>
<accession>A0A1F7JLH7</accession>
<sequence length="169" mass="19840">MKQWGDDNQSFERMERGQSMSQKKPVKVPTNISAVQKKLKELGQLSNDTVNAQAVEQAMKKPENFTSLDVNNLKKQYENQDDPKLEKIRQRLYYLRLQQTQTIAAIEERRREEEERQKRQDEELQAQQDQKQQFLTDVQAPKGKERRSIFSGKKKQTARAEFKPGSGKQ</sequence>
<dbReference type="Proteomes" id="UP000176376">
    <property type="component" value="Unassembled WGS sequence"/>
</dbReference>
<evidence type="ECO:0000313" key="2">
    <source>
        <dbReference type="EMBL" id="OGK56469.1"/>
    </source>
</evidence>
<gene>
    <name evidence="2" type="ORF">A3J15_03120</name>
</gene>